<keyword evidence="2" id="KW-1185">Reference proteome</keyword>
<accession>A0A8X7RDH4</accession>
<dbReference type="PANTHER" id="PTHR35492:SF1">
    <property type="entry name" value="TRANSDUCIN_WD40 REPEAT-LIKE SUPERFAMILY PROTEIN"/>
    <property type="match status" value="1"/>
</dbReference>
<reference evidence="1 2" key="1">
    <citation type="submission" date="2020-02" db="EMBL/GenBank/DDBJ databases">
        <authorList>
            <person name="Ma Q."/>
            <person name="Huang Y."/>
            <person name="Song X."/>
            <person name="Pei D."/>
        </authorList>
    </citation>
    <scope>NUCLEOTIDE SEQUENCE [LARGE SCALE GENOMIC DNA]</scope>
    <source>
        <strain evidence="1">Sxm20200214</strain>
        <tissue evidence="1">Leaf</tissue>
    </source>
</reference>
<evidence type="ECO:0000313" key="1">
    <source>
        <dbReference type="EMBL" id="KAG2287198.1"/>
    </source>
</evidence>
<evidence type="ECO:0000313" key="2">
    <source>
        <dbReference type="Proteomes" id="UP000886595"/>
    </source>
</evidence>
<sequence length="169" mass="19228">MHVKNNHHKLQNDAFLSLLFAAAMRLFENAAFCVAIDVEMEISNDIPRSNYQIEDNLNPFCVLEAIKMRGNEGSSNINTTIYQSKLHKKLAFLEVKVKKSSDIKKTKDMLELNNQDSSHVIVYNIHRKITSIEKSCHKSQKDMFLLSLTKPKAGKVEVKPSVPVEENAK</sequence>
<proteinExistence type="predicted"/>
<dbReference type="Proteomes" id="UP000886595">
    <property type="component" value="Unassembled WGS sequence"/>
</dbReference>
<comment type="caution">
    <text evidence="1">The sequence shown here is derived from an EMBL/GenBank/DDBJ whole genome shotgun (WGS) entry which is preliminary data.</text>
</comment>
<organism evidence="1 2">
    <name type="scientific">Brassica carinata</name>
    <name type="common">Ethiopian mustard</name>
    <name type="synonym">Abyssinian cabbage</name>
    <dbReference type="NCBI Taxonomy" id="52824"/>
    <lineage>
        <taxon>Eukaryota</taxon>
        <taxon>Viridiplantae</taxon>
        <taxon>Streptophyta</taxon>
        <taxon>Embryophyta</taxon>
        <taxon>Tracheophyta</taxon>
        <taxon>Spermatophyta</taxon>
        <taxon>Magnoliopsida</taxon>
        <taxon>eudicotyledons</taxon>
        <taxon>Gunneridae</taxon>
        <taxon>Pentapetalae</taxon>
        <taxon>rosids</taxon>
        <taxon>malvids</taxon>
        <taxon>Brassicales</taxon>
        <taxon>Brassicaceae</taxon>
        <taxon>Brassiceae</taxon>
        <taxon>Brassica</taxon>
    </lineage>
</organism>
<dbReference type="AlphaFoldDB" id="A0A8X7RDH4"/>
<name>A0A8X7RDH4_BRACI</name>
<protein>
    <submittedName>
        <fullName evidence="1">Uncharacterized protein</fullName>
    </submittedName>
</protein>
<dbReference type="OrthoDB" id="10550178at2759"/>
<dbReference type="EMBL" id="JAAMPC010000010">
    <property type="protein sequence ID" value="KAG2287198.1"/>
    <property type="molecule type" value="Genomic_DNA"/>
</dbReference>
<dbReference type="InterPro" id="IPR045289">
    <property type="entry name" value="At4g14310-like"/>
</dbReference>
<gene>
    <name evidence="1" type="ORF">Bca52824_046802</name>
</gene>
<dbReference type="PANTHER" id="PTHR35492">
    <property type="entry name" value="TRANSDUCIN/WD40 REPEAT-LIKE SUPERFAMILY PROTEIN"/>
    <property type="match status" value="1"/>
</dbReference>